<keyword evidence="1" id="KW-1133">Transmembrane helix</keyword>
<keyword evidence="1" id="KW-0812">Transmembrane</keyword>
<dbReference type="EMBL" id="CAKMRJ010000001">
    <property type="protein sequence ID" value="CAH1413368.1"/>
    <property type="molecule type" value="Genomic_DNA"/>
</dbReference>
<evidence type="ECO:0000313" key="3">
    <source>
        <dbReference type="Proteomes" id="UP001157418"/>
    </source>
</evidence>
<keyword evidence="1" id="KW-0472">Membrane</keyword>
<reference evidence="2 3" key="1">
    <citation type="submission" date="2022-01" db="EMBL/GenBank/DDBJ databases">
        <authorList>
            <person name="Xiong W."/>
            <person name="Schranz E."/>
        </authorList>
    </citation>
    <scope>NUCLEOTIDE SEQUENCE [LARGE SCALE GENOMIC DNA]</scope>
</reference>
<name>A0AAU9LXF7_9ASTR</name>
<dbReference type="Proteomes" id="UP001157418">
    <property type="component" value="Unassembled WGS sequence"/>
</dbReference>
<evidence type="ECO:0000313" key="2">
    <source>
        <dbReference type="EMBL" id="CAH1413368.1"/>
    </source>
</evidence>
<gene>
    <name evidence="2" type="ORF">LVIROSA_LOCUS1332</name>
</gene>
<dbReference type="AlphaFoldDB" id="A0AAU9LXF7"/>
<organism evidence="2 3">
    <name type="scientific">Lactuca virosa</name>
    <dbReference type="NCBI Taxonomy" id="75947"/>
    <lineage>
        <taxon>Eukaryota</taxon>
        <taxon>Viridiplantae</taxon>
        <taxon>Streptophyta</taxon>
        <taxon>Embryophyta</taxon>
        <taxon>Tracheophyta</taxon>
        <taxon>Spermatophyta</taxon>
        <taxon>Magnoliopsida</taxon>
        <taxon>eudicotyledons</taxon>
        <taxon>Gunneridae</taxon>
        <taxon>Pentapetalae</taxon>
        <taxon>asterids</taxon>
        <taxon>campanulids</taxon>
        <taxon>Asterales</taxon>
        <taxon>Asteraceae</taxon>
        <taxon>Cichorioideae</taxon>
        <taxon>Cichorieae</taxon>
        <taxon>Lactucinae</taxon>
        <taxon>Lactuca</taxon>
    </lineage>
</organism>
<comment type="caution">
    <text evidence="2">The sequence shown here is derived from an EMBL/GenBank/DDBJ whole genome shotgun (WGS) entry which is preliminary data.</text>
</comment>
<evidence type="ECO:0008006" key="4">
    <source>
        <dbReference type="Google" id="ProtNLM"/>
    </source>
</evidence>
<protein>
    <recommendedName>
        <fullName evidence="4">Sugar phosphate transporter domain-containing protein</fullName>
    </recommendedName>
</protein>
<feature type="transmembrane region" description="Helical" evidence="1">
    <location>
        <begin position="112"/>
        <end position="142"/>
    </location>
</feature>
<keyword evidence="3" id="KW-1185">Reference proteome</keyword>
<sequence length="152" mass="17202">MVALSCVQKVSEKVSLATDMMYSYMSREVTASFGYDYILPQVAGVHPTLTSSHFRTYEVCPVFQLLHCWNEHQCNVELSRILPAMLSMIPVSCLFEVTFAKIRYSRDTKLRILVVLLGVVVCTVTHASFNAKAFVAAFITVWTTSLQQYVVY</sequence>
<proteinExistence type="predicted"/>
<accession>A0AAU9LXF7</accession>
<evidence type="ECO:0000256" key="1">
    <source>
        <dbReference type="SAM" id="Phobius"/>
    </source>
</evidence>